<dbReference type="STRING" id="1531966.A0A0A1T9F8"/>
<dbReference type="InterPro" id="IPR028115">
    <property type="entry name" value="DUF4484"/>
</dbReference>
<accession>A0A0A1T9F8</accession>
<dbReference type="EMBL" id="CDHN01000001">
    <property type="protein sequence ID" value="CEJ82004.1"/>
    <property type="molecule type" value="Genomic_DNA"/>
</dbReference>
<proteinExistence type="predicted"/>
<dbReference type="Pfam" id="PF09804">
    <property type="entry name" value="DENND11"/>
    <property type="match status" value="1"/>
</dbReference>
<protein>
    <recommendedName>
        <fullName evidence="2">DUF4484 domain-containing protein</fullName>
    </recommendedName>
</protein>
<dbReference type="PANTHER" id="PTHR28153">
    <property type="entry name" value="PROTEIN, PUTATIVE-RELATED"/>
    <property type="match status" value="1"/>
</dbReference>
<dbReference type="HOGENOM" id="CLU_019791_0_0_1"/>
<dbReference type="Pfam" id="PF14831">
    <property type="entry name" value="DUF4484"/>
    <property type="match status" value="1"/>
</dbReference>
<feature type="domain" description="DUF4484" evidence="2">
    <location>
        <begin position="415"/>
        <end position="624"/>
    </location>
</feature>
<feature type="compositionally biased region" description="Acidic residues" evidence="1">
    <location>
        <begin position="546"/>
        <end position="555"/>
    </location>
</feature>
<name>A0A0A1T9F8_9HYPO</name>
<gene>
    <name evidence="3" type="ORF">VHEMI02097</name>
</gene>
<evidence type="ECO:0000259" key="2">
    <source>
        <dbReference type="Pfam" id="PF14831"/>
    </source>
</evidence>
<dbReference type="Proteomes" id="UP000039046">
    <property type="component" value="Unassembled WGS sequence"/>
</dbReference>
<reference evidence="3 4" key="1">
    <citation type="journal article" date="2015" name="Genome Announc.">
        <title>Draft Genome Sequence and Gene Annotation of the Entomopathogenic Fungus Verticillium hemipterigenum.</title>
        <authorList>
            <person name="Horn F."/>
            <person name="Habel A."/>
            <person name="Scharf D.H."/>
            <person name="Dworschak J."/>
            <person name="Brakhage A.A."/>
            <person name="Guthke R."/>
            <person name="Hertweck C."/>
            <person name="Linde J."/>
        </authorList>
    </citation>
    <scope>NUCLEOTIDE SEQUENCE [LARGE SCALE GENOMIC DNA]</scope>
</reference>
<evidence type="ECO:0000313" key="3">
    <source>
        <dbReference type="EMBL" id="CEJ82004.1"/>
    </source>
</evidence>
<dbReference type="AlphaFoldDB" id="A0A0A1T9F8"/>
<dbReference type="InterPro" id="IPR053056">
    <property type="entry name" value="Lipid_Metab_Assoc_Protein"/>
</dbReference>
<feature type="compositionally biased region" description="Low complexity" evidence="1">
    <location>
        <begin position="157"/>
        <end position="169"/>
    </location>
</feature>
<feature type="region of interest" description="Disordered" evidence="1">
    <location>
        <begin position="377"/>
        <end position="404"/>
    </location>
</feature>
<keyword evidence="4" id="KW-1185">Reference proteome</keyword>
<dbReference type="GO" id="GO:0005811">
    <property type="term" value="C:lipid droplet"/>
    <property type="evidence" value="ECO:0007669"/>
    <property type="project" value="TreeGrafter"/>
</dbReference>
<evidence type="ECO:0000313" key="4">
    <source>
        <dbReference type="Proteomes" id="UP000039046"/>
    </source>
</evidence>
<feature type="region of interest" description="Disordered" evidence="1">
    <location>
        <begin position="153"/>
        <end position="186"/>
    </location>
</feature>
<evidence type="ECO:0000256" key="1">
    <source>
        <dbReference type="SAM" id="MobiDB-lite"/>
    </source>
</evidence>
<dbReference type="InterPro" id="IPR018626">
    <property type="entry name" value="LCHN/Anr2"/>
</dbReference>
<feature type="region of interest" description="Disordered" evidence="1">
    <location>
        <begin position="529"/>
        <end position="574"/>
    </location>
</feature>
<dbReference type="PANTHER" id="PTHR28153:SF1">
    <property type="entry name" value="DUF4484 DOMAIN-CONTAINING PROTEIN"/>
    <property type="match status" value="1"/>
</dbReference>
<organism evidence="3 4">
    <name type="scientific">[Torrubiella] hemipterigena</name>
    <dbReference type="NCBI Taxonomy" id="1531966"/>
    <lineage>
        <taxon>Eukaryota</taxon>
        <taxon>Fungi</taxon>
        <taxon>Dikarya</taxon>
        <taxon>Ascomycota</taxon>
        <taxon>Pezizomycotina</taxon>
        <taxon>Sordariomycetes</taxon>
        <taxon>Hypocreomycetidae</taxon>
        <taxon>Hypocreales</taxon>
        <taxon>Clavicipitaceae</taxon>
        <taxon>Clavicipitaceae incertae sedis</taxon>
        <taxon>'Torrubiella' clade</taxon>
    </lineage>
</organism>
<sequence>MTSSSRRSRLSVSVPANLASATPPLSALFLINFDVKAGYTIVWNRAETGVELEGVVEFKSLPSGLHTVHDDLIYFVQDGQYAGLSAFVNEPCEDESLRNARMLAVGILVPLSYGRLGRSWRHAEALKDMASKLAKDPDSTELLEKYWQTHQASRADPAASPVPSLPASPMQGRKGHSRKRSASDAATLVPPEHKLSPFHPAWSLAALLDRFGPLIFPIQRAALLRKRILISCHAPVHQVCDFVYNISVISNIPIAVLESLPNPSSSQRLRPLFTIGVHDIPFLVSDLEASKRNDQEYMDDESKSGWVACTTDSILAVKDTLWDMLITIPPDHATDSKEKTWPTVECPKGQPIRATQRDLRRFNALRSGLANLAAVASSGPGASESVPRPESAQSSRSVLNPALGDGSEEALDRIVEPQSWASLAYSGFMWWASAGEQLLSEEQEESAQDAALLADLNGPYGSSMPKNRRSNSQLDLLMTDSISSLVGNRSMSEEGDAHIELAIIAYFHRLTSQMLAVISELVDNDEQAYPQGEDRYRDEEPTNGAGDDDEEEDLLSPDVGESPESSTEDGAPPIVVDSRAVESMGLDVWSSGDGVFVQELMERYFDRDAKIESKGVEVCGMRVC</sequence>